<dbReference type="InterPro" id="IPR016186">
    <property type="entry name" value="C-type_lectin-like/link_sf"/>
</dbReference>
<feature type="chain" id="PRO_5045744915" description="C-type lectin domain-containing protein" evidence="2">
    <location>
        <begin position="22"/>
        <end position="327"/>
    </location>
</feature>
<dbReference type="SUPFAM" id="SSF56436">
    <property type="entry name" value="C-type lectin-like"/>
    <property type="match status" value="2"/>
</dbReference>
<dbReference type="Gene3D" id="3.10.100.10">
    <property type="entry name" value="Mannose-Binding Protein A, subunit A"/>
    <property type="match status" value="2"/>
</dbReference>
<sequence>MRVLTSFLFFYCVLFEDPAVGAQGNEELIPQGLKVLGTVGEKTYLVDTDGVLRNWTESKSFCQNRGLTLATITTHNQAEFLKNSYDPTQFNGWYWVNAREGDNGNLSWEATHKPVQEFDTLSTMEAVSQITKSRLIELGSADGKIYFGDHILRNWNDSYEFCKRQELQLATVSTEAERGFLKATSTKINYDGWFWIANSQREKSEEEDNRCLCFSSLSSRSFKRRCTYQHFTLCEIRSSKSSNLAISANQNDKNPDLEVNAVSESRSSGILTDKPVSDDGAAKIPRVTSSSEHSLLYKSILEQLHRELQEYVEKEPNDTALPKQELL</sequence>
<evidence type="ECO:0000256" key="1">
    <source>
        <dbReference type="SAM" id="MobiDB-lite"/>
    </source>
</evidence>
<dbReference type="Pfam" id="PF00059">
    <property type="entry name" value="Lectin_C"/>
    <property type="match status" value="1"/>
</dbReference>
<keyword evidence="5" id="KW-1185">Reference proteome</keyword>
<dbReference type="Proteomes" id="UP001642540">
    <property type="component" value="Unassembled WGS sequence"/>
</dbReference>
<dbReference type="CDD" id="cd00037">
    <property type="entry name" value="CLECT"/>
    <property type="match status" value="2"/>
</dbReference>
<feature type="region of interest" description="Disordered" evidence="1">
    <location>
        <begin position="260"/>
        <end position="282"/>
    </location>
</feature>
<evidence type="ECO:0000256" key="2">
    <source>
        <dbReference type="SAM" id="SignalP"/>
    </source>
</evidence>
<evidence type="ECO:0000313" key="4">
    <source>
        <dbReference type="EMBL" id="CAL8068793.1"/>
    </source>
</evidence>
<dbReference type="EMBL" id="CAXLJM020000002">
    <property type="protein sequence ID" value="CAL8068793.1"/>
    <property type="molecule type" value="Genomic_DNA"/>
</dbReference>
<proteinExistence type="predicted"/>
<organism evidence="4 5">
    <name type="scientific">Orchesella dallaii</name>
    <dbReference type="NCBI Taxonomy" id="48710"/>
    <lineage>
        <taxon>Eukaryota</taxon>
        <taxon>Metazoa</taxon>
        <taxon>Ecdysozoa</taxon>
        <taxon>Arthropoda</taxon>
        <taxon>Hexapoda</taxon>
        <taxon>Collembola</taxon>
        <taxon>Entomobryomorpha</taxon>
        <taxon>Entomobryoidea</taxon>
        <taxon>Orchesellidae</taxon>
        <taxon>Orchesellinae</taxon>
        <taxon>Orchesella</taxon>
    </lineage>
</organism>
<accession>A0ABP1PIR4</accession>
<feature type="signal peptide" evidence="2">
    <location>
        <begin position="1"/>
        <end position="21"/>
    </location>
</feature>
<gene>
    <name evidence="4" type="ORF">ODALV1_LOCUS464</name>
</gene>
<evidence type="ECO:0000313" key="5">
    <source>
        <dbReference type="Proteomes" id="UP001642540"/>
    </source>
</evidence>
<evidence type="ECO:0000259" key="3">
    <source>
        <dbReference type="Pfam" id="PF00059"/>
    </source>
</evidence>
<dbReference type="InterPro" id="IPR016187">
    <property type="entry name" value="CTDL_fold"/>
</dbReference>
<dbReference type="InterPro" id="IPR001304">
    <property type="entry name" value="C-type_lectin-like"/>
</dbReference>
<protein>
    <recommendedName>
        <fullName evidence="3">C-type lectin domain-containing protein</fullName>
    </recommendedName>
</protein>
<comment type="caution">
    <text evidence="4">The sequence shown here is derived from an EMBL/GenBank/DDBJ whole genome shotgun (WGS) entry which is preliminary data.</text>
</comment>
<name>A0ABP1PIR4_9HEXA</name>
<keyword evidence="2" id="KW-0732">Signal</keyword>
<reference evidence="4 5" key="1">
    <citation type="submission" date="2024-08" db="EMBL/GenBank/DDBJ databases">
        <authorList>
            <person name="Cucini C."/>
            <person name="Frati F."/>
        </authorList>
    </citation>
    <scope>NUCLEOTIDE SEQUENCE [LARGE SCALE GENOMIC DNA]</scope>
</reference>
<feature type="domain" description="C-type lectin" evidence="3">
    <location>
        <begin position="53"/>
        <end position="115"/>
    </location>
</feature>